<dbReference type="InterPro" id="IPR040547">
    <property type="entry name" value="CdiI"/>
</dbReference>
<organism evidence="1 2">
    <name type="scientific">Paenibacillus helianthi</name>
    <dbReference type="NCBI Taxonomy" id="1349432"/>
    <lineage>
        <taxon>Bacteria</taxon>
        <taxon>Bacillati</taxon>
        <taxon>Bacillota</taxon>
        <taxon>Bacilli</taxon>
        <taxon>Bacillales</taxon>
        <taxon>Paenibacillaceae</taxon>
        <taxon>Paenibacillus</taxon>
    </lineage>
</organism>
<reference evidence="1 2" key="1">
    <citation type="submission" date="2016-03" db="EMBL/GenBank/DDBJ databases">
        <authorList>
            <person name="Sant'Anna F.H."/>
            <person name="Ambrosini A."/>
            <person name="Souza R."/>
            <person name="Bach E."/>
            <person name="Fernandes G."/>
            <person name="Balsanelli E."/>
            <person name="Baura V.A."/>
            <person name="Souza E.M."/>
            <person name="Passaglia L."/>
        </authorList>
    </citation>
    <scope>NUCLEOTIDE SEQUENCE [LARGE SCALE GENOMIC DNA]</scope>
    <source>
        <strain evidence="1 2">P26E</strain>
    </source>
</reference>
<gene>
    <name evidence="1" type="ORF">A3844_03275</name>
</gene>
<sequence>MEYRKLTIDEICRLEGFHEKIVVEKSVPLSGWFAGIMDIKLKDLSDGSIARLVRQNFHLKYVIPEAILRLSLNPLAGKHYEGELINAMNSVKNTFWENNSNVCNDIKKLLMKIENKEIDLPKDFNWYTEKEEQEFYKELRKIISVLSTNLTN</sequence>
<evidence type="ECO:0008006" key="3">
    <source>
        <dbReference type="Google" id="ProtNLM"/>
    </source>
</evidence>
<dbReference type="Pfam" id="PF18616">
    <property type="entry name" value="CdiI_3"/>
    <property type="match status" value="1"/>
</dbReference>
<evidence type="ECO:0000313" key="2">
    <source>
        <dbReference type="Proteomes" id="UP000186058"/>
    </source>
</evidence>
<evidence type="ECO:0000313" key="1">
    <source>
        <dbReference type="EMBL" id="OKP90893.1"/>
    </source>
</evidence>
<comment type="caution">
    <text evidence="1">The sequence shown here is derived from an EMBL/GenBank/DDBJ whole genome shotgun (WGS) entry which is preliminary data.</text>
</comment>
<dbReference type="RefSeq" id="WP_074103209.1">
    <property type="nucleotide sequence ID" value="NZ_LVWI01000002.1"/>
</dbReference>
<proteinExistence type="predicted"/>
<name>A0ABX3ESH1_9BACL</name>
<accession>A0ABX3ESH1</accession>
<protein>
    <recommendedName>
        <fullName evidence="3">IDEAL domain-containing protein</fullName>
    </recommendedName>
</protein>
<dbReference type="EMBL" id="LVWI01000002">
    <property type="protein sequence ID" value="OKP90893.1"/>
    <property type="molecule type" value="Genomic_DNA"/>
</dbReference>
<keyword evidence="2" id="KW-1185">Reference proteome</keyword>
<dbReference type="Proteomes" id="UP000186058">
    <property type="component" value="Unassembled WGS sequence"/>
</dbReference>
<dbReference type="CDD" id="cd20691">
    <property type="entry name" value="CdiI_EC536-like"/>
    <property type="match status" value="1"/>
</dbReference>